<organism evidence="1">
    <name type="scientific">Siphoviridae sp. ctgmM3</name>
    <dbReference type="NCBI Taxonomy" id="2827912"/>
    <lineage>
        <taxon>Viruses</taxon>
        <taxon>Duplodnaviria</taxon>
        <taxon>Heunggongvirae</taxon>
        <taxon>Uroviricota</taxon>
        <taxon>Caudoviricetes</taxon>
    </lineage>
</organism>
<dbReference type="EMBL" id="BK032840">
    <property type="protein sequence ID" value="DAF63477.1"/>
    <property type="molecule type" value="Genomic_DNA"/>
</dbReference>
<sequence length="276" mass="30748">MSKASDSFENEIVTMVSEHIGESLPSTLPDWMLKEGIIPGAKIVSVDGIGSKNKDNKTDVIIKLGEGEPIKISAKLRNADYFGNWYGHKRFIAEFKTAAFERMTKASTIWANEWAKTATAPYVGVSICFGRRSGKTGQDFLDIFTNEDILTVARGFGSGDHVANCMYISNNSAKTIQSLINNIEEITTESVNAATENFKVAYRPINPITEGTNRGKNVYTRFKPYQKLATKTEICNPKELFKLGEFVEVEPDALNHNHILDDLEANYNIVIPRKGR</sequence>
<accession>A0A8S5TJK7</accession>
<name>A0A8S5TJK7_9CAUD</name>
<evidence type="ECO:0000313" key="1">
    <source>
        <dbReference type="EMBL" id="DAF63477.1"/>
    </source>
</evidence>
<reference evidence="1" key="1">
    <citation type="journal article" date="2021" name="Proc. Natl. Acad. Sci. U.S.A.">
        <title>A Catalog of Tens of Thousands of Viruses from Human Metagenomes Reveals Hidden Associations with Chronic Diseases.</title>
        <authorList>
            <person name="Tisza M.J."/>
            <person name="Buck C.B."/>
        </authorList>
    </citation>
    <scope>NUCLEOTIDE SEQUENCE</scope>
    <source>
        <strain evidence="1">CtgmM3</strain>
    </source>
</reference>
<proteinExistence type="predicted"/>
<protein>
    <submittedName>
        <fullName evidence="1">Uncharacterized protein</fullName>
    </submittedName>
</protein>